<gene>
    <name evidence="10 14" type="primary">miaA</name>
    <name evidence="14" type="ORF">FPZ11_00695</name>
</gene>
<dbReference type="InterPro" id="IPR018022">
    <property type="entry name" value="IPT"/>
</dbReference>
<dbReference type="OrthoDB" id="9776390at2"/>
<dbReference type="HAMAP" id="MF_00185">
    <property type="entry name" value="IPP_trans"/>
    <property type="match status" value="1"/>
</dbReference>
<keyword evidence="6 10" id="KW-0547">Nucleotide-binding</keyword>
<dbReference type="SUPFAM" id="SSF52540">
    <property type="entry name" value="P-loop containing nucleoside triphosphate hydrolases"/>
    <property type="match status" value="1"/>
</dbReference>
<evidence type="ECO:0000256" key="7">
    <source>
        <dbReference type="ARBA" id="ARBA00022840"/>
    </source>
</evidence>
<dbReference type="GO" id="GO:0006400">
    <property type="term" value="P:tRNA modification"/>
    <property type="evidence" value="ECO:0007669"/>
    <property type="project" value="TreeGrafter"/>
</dbReference>
<dbReference type="PANTHER" id="PTHR11088">
    <property type="entry name" value="TRNA DIMETHYLALLYLTRANSFERASE"/>
    <property type="match status" value="1"/>
</dbReference>
<evidence type="ECO:0000256" key="4">
    <source>
        <dbReference type="ARBA" id="ARBA00022679"/>
    </source>
</evidence>
<protein>
    <recommendedName>
        <fullName evidence="10">tRNA dimethylallyltransferase</fullName>
        <ecNumber evidence="10">2.5.1.75</ecNumber>
    </recommendedName>
    <alternativeName>
        <fullName evidence="10">Dimethylallyl diphosphate:tRNA dimethylallyltransferase</fullName>
        <shortName evidence="10">DMAPP:tRNA dimethylallyltransferase</shortName>
        <shortName evidence="10">DMATase</shortName>
    </alternativeName>
    <alternativeName>
        <fullName evidence="10">Isopentenyl-diphosphate:tRNA isopentenyltransferase</fullName>
        <shortName evidence="10">IPP transferase</shortName>
        <shortName evidence="10">IPPT</shortName>
        <shortName evidence="10">IPTase</shortName>
    </alternativeName>
</protein>
<comment type="cofactor">
    <cofactor evidence="1 10">
        <name>Mg(2+)</name>
        <dbReference type="ChEBI" id="CHEBI:18420"/>
    </cofactor>
</comment>
<evidence type="ECO:0000256" key="3">
    <source>
        <dbReference type="ARBA" id="ARBA00005842"/>
    </source>
</evidence>
<dbReference type="Pfam" id="PF01715">
    <property type="entry name" value="IPPT"/>
    <property type="match status" value="1"/>
</dbReference>
<evidence type="ECO:0000256" key="12">
    <source>
        <dbReference type="RuleBase" id="RU003784"/>
    </source>
</evidence>
<dbReference type="Proteomes" id="UP000320216">
    <property type="component" value="Chromosome"/>
</dbReference>
<evidence type="ECO:0000256" key="2">
    <source>
        <dbReference type="ARBA" id="ARBA00003213"/>
    </source>
</evidence>
<dbReference type="GO" id="GO:0052381">
    <property type="term" value="F:tRNA dimethylallyltransferase activity"/>
    <property type="evidence" value="ECO:0007669"/>
    <property type="project" value="UniProtKB-UniRule"/>
</dbReference>
<dbReference type="InterPro" id="IPR039657">
    <property type="entry name" value="Dimethylallyltransferase"/>
</dbReference>
<comment type="similarity">
    <text evidence="3 10 13">Belongs to the IPP transferase family.</text>
</comment>
<keyword evidence="5 10" id="KW-0819">tRNA processing</keyword>
<dbReference type="InterPro" id="IPR027417">
    <property type="entry name" value="P-loop_NTPase"/>
</dbReference>
<dbReference type="PANTHER" id="PTHR11088:SF60">
    <property type="entry name" value="TRNA DIMETHYLALLYLTRANSFERASE"/>
    <property type="match status" value="1"/>
</dbReference>
<comment type="function">
    <text evidence="2 10 12">Catalyzes the transfer of a dimethylallyl group onto the adenine at position 37 in tRNAs that read codons beginning with uridine, leading to the formation of N6-(dimethylallyl)adenosine (i(6)A).</text>
</comment>
<keyword evidence="7 10" id="KW-0067">ATP-binding</keyword>
<evidence type="ECO:0000256" key="11">
    <source>
        <dbReference type="RuleBase" id="RU003783"/>
    </source>
</evidence>
<feature type="binding site" evidence="10">
    <location>
        <begin position="13"/>
        <end position="20"/>
    </location>
    <ligand>
        <name>ATP</name>
        <dbReference type="ChEBI" id="CHEBI:30616"/>
    </ligand>
</feature>
<dbReference type="NCBIfam" id="TIGR00174">
    <property type="entry name" value="miaA"/>
    <property type="match status" value="1"/>
</dbReference>
<evidence type="ECO:0000313" key="15">
    <source>
        <dbReference type="Proteomes" id="UP000320216"/>
    </source>
</evidence>
<evidence type="ECO:0000256" key="13">
    <source>
        <dbReference type="RuleBase" id="RU003785"/>
    </source>
</evidence>
<evidence type="ECO:0000256" key="6">
    <source>
        <dbReference type="ARBA" id="ARBA00022741"/>
    </source>
</evidence>
<dbReference type="RefSeq" id="WP_146317522.1">
    <property type="nucleotide sequence ID" value="NZ_CP042305.1"/>
</dbReference>
<feature type="binding site" evidence="10">
    <location>
        <begin position="15"/>
        <end position="20"/>
    </location>
    <ligand>
        <name>substrate</name>
    </ligand>
</feature>
<dbReference type="Gene3D" id="3.40.50.300">
    <property type="entry name" value="P-loop containing nucleotide triphosphate hydrolases"/>
    <property type="match status" value="1"/>
</dbReference>
<evidence type="ECO:0000256" key="10">
    <source>
        <dbReference type="HAMAP-Rule" id="MF_00185"/>
    </source>
</evidence>
<dbReference type="Gene3D" id="1.10.20.140">
    <property type="match status" value="1"/>
</dbReference>
<keyword evidence="8 10" id="KW-0460">Magnesium</keyword>
<comment type="subunit">
    <text evidence="10">Monomer.</text>
</comment>
<comment type="catalytic activity">
    <reaction evidence="9 10 11">
        <text>adenosine(37) in tRNA + dimethylallyl diphosphate = N(6)-dimethylallyladenosine(37) in tRNA + diphosphate</text>
        <dbReference type="Rhea" id="RHEA:26482"/>
        <dbReference type="Rhea" id="RHEA-COMP:10162"/>
        <dbReference type="Rhea" id="RHEA-COMP:10375"/>
        <dbReference type="ChEBI" id="CHEBI:33019"/>
        <dbReference type="ChEBI" id="CHEBI:57623"/>
        <dbReference type="ChEBI" id="CHEBI:74411"/>
        <dbReference type="ChEBI" id="CHEBI:74415"/>
        <dbReference type="EC" id="2.5.1.75"/>
    </reaction>
</comment>
<evidence type="ECO:0000256" key="9">
    <source>
        <dbReference type="ARBA" id="ARBA00049563"/>
    </source>
</evidence>
<dbReference type="GO" id="GO:0005524">
    <property type="term" value="F:ATP binding"/>
    <property type="evidence" value="ECO:0007669"/>
    <property type="project" value="UniProtKB-UniRule"/>
</dbReference>
<keyword evidence="15" id="KW-1185">Reference proteome</keyword>
<evidence type="ECO:0000313" key="14">
    <source>
        <dbReference type="EMBL" id="QDZ13521.1"/>
    </source>
</evidence>
<reference evidence="14 15" key="1">
    <citation type="submission" date="2019-07" db="EMBL/GenBank/DDBJ databases">
        <title>Full genome sequence of Humibacter sp. WJ7-1.</title>
        <authorList>
            <person name="Im W.-T."/>
        </authorList>
    </citation>
    <scope>NUCLEOTIDE SEQUENCE [LARGE SCALE GENOMIC DNA]</scope>
    <source>
        <strain evidence="14 15">WJ7-1</strain>
    </source>
</reference>
<sequence length="310" mass="33779">MTEAPAPYLAIVGATGTGKSDLAIDVALRLAERGIHAEIVGADAMQLYRGMDIGTAKLPIAGRRGVPHHLIDVLDVSQEATVAWYQPHARAAIEEIASRGALPILVGGSGLYVSSVLYEFAFPGRDADVRARLEADAERDGIGALLERLRTLDPATAARVDPANARRVIRALEVAELRETGHGAALPERPMLWSPAVVIGLGMARERLVERLDARVERMWSAGLLDEVRALLGEGLERGVTASRAIGYAQAVSELRGELTREEAIAETQRLTRRYARRQVSWFKRYAELEWLEASEPGVAASLVLDRLPW</sequence>
<keyword evidence="4 10" id="KW-0808">Transferase</keyword>
<dbReference type="EC" id="2.5.1.75" evidence="10"/>
<dbReference type="AlphaFoldDB" id="A0A5B8M0F9"/>
<name>A0A5B8M0F9_9MICO</name>
<feature type="site" description="Interaction with substrate tRNA" evidence="10">
    <location>
        <position position="130"/>
    </location>
</feature>
<accession>A0A5B8M0F9</accession>
<dbReference type="EMBL" id="CP042305">
    <property type="protein sequence ID" value="QDZ13521.1"/>
    <property type="molecule type" value="Genomic_DNA"/>
</dbReference>
<evidence type="ECO:0000256" key="1">
    <source>
        <dbReference type="ARBA" id="ARBA00001946"/>
    </source>
</evidence>
<feature type="site" description="Interaction with substrate tRNA" evidence="10">
    <location>
        <position position="109"/>
    </location>
</feature>
<proteinExistence type="inferred from homology"/>
<organism evidence="14 15">
    <name type="scientific">Humibacter ginsenosidimutans</name>
    <dbReference type="NCBI Taxonomy" id="2599293"/>
    <lineage>
        <taxon>Bacteria</taxon>
        <taxon>Bacillati</taxon>
        <taxon>Actinomycetota</taxon>
        <taxon>Actinomycetes</taxon>
        <taxon>Micrococcales</taxon>
        <taxon>Microbacteriaceae</taxon>
        <taxon>Humibacter</taxon>
    </lineage>
</organism>
<evidence type="ECO:0000256" key="8">
    <source>
        <dbReference type="ARBA" id="ARBA00022842"/>
    </source>
</evidence>
<evidence type="ECO:0000256" key="5">
    <source>
        <dbReference type="ARBA" id="ARBA00022694"/>
    </source>
</evidence>
<dbReference type="KEGG" id="huw:FPZ11_00695"/>
<comment type="caution">
    <text evidence="10">Lacks conserved residue(s) required for the propagation of feature annotation.</text>
</comment>